<protein>
    <recommendedName>
        <fullName evidence="4">TIGR03749 family integrating conjugative element protein</fullName>
    </recommendedName>
</protein>
<dbReference type="NCBIfam" id="TIGR03749">
    <property type="entry name" value="conj_TIGR03749"/>
    <property type="match status" value="1"/>
</dbReference>
<evidence type="ECO:0000256" key="1">
    <source>
        <dbReference type="SAM" id="SignalP"/>
    </source>
</evidence>
<proteinExistence type="predicted"/>
<gene>
    <name evidence="2" type="ORF">P608_21840</name>
</gene>
<name>A0A0E3CCK8_9BURK</name>
<dbReference type="InterPro" id="IPR021844">
    <property type="entry name" value="Integr_conj_element_PFL4704"/>
</dbReference>
<dbReference type="Proteomes" id="UP000029549">
    <property type="component" value="Unassembled WGS sequence"/>
</dbReference>
<dbReference type="AlphaFoldDB" id="A0A0E3CCK8"/>
<dbReference type="EMBL" id="AWTP01000141">
    <property type="protein sequence ID" value="KGH06897.1"/>
    <property type="molecule type" value="Genomic_DNA"/>
</dbReference>
<evidence type="ECO:0008006" key="4">
    <source>
        <dbReference type="Google" id="ProtNLM"/>
    </source>
</evidence>
<evidence type="ECO:0000313" key="2">
    <source>
        <dbReference type="EMBL" id="KGH06897.1"/>
    </source>
</evidence>
<dbReference type="RefSeq" id="WP_029158355.1">
    <property type="nucleotide sequence ID" value="NZ_AWTM01000094.1"/>
</dbReference>
<feature type="chain" id="PRO_5002409722" description="TIGR03749 family integrating conjugative element protein" evidence="1">
    <location>
        <begin position="25"/>
        <end position="362"/>
    </location>
</feature>
<feature type="signal peptide" evidence="1">
    <location>
        <begin position="1"/>
        <end position="24"/>
    </location>
</feature>
<sequence>MIQRRSLSICLLVGLQLLHGSVAAQQVESLAGSTETPEFNEPIDLGQTGTAAATPAAGANAGRTPAGGRMVAGVSVPAPLANTAVGSARRAAAEASLRRVGPAPLTSGPAERAVFAREPVRVNLTVGQERLVTLPADALLRMPSDMDSVARIETIAGTIYVTALVPFTAIRIIAELVDSGQQIPMDLIAVAAPDAKDPKGKVVSTQSAKGELQVSVIEPATVPNPTGGAALSGGQSQQQESVAADMVQLTRHAARQLYAPRRLAGGTPGVSQVGVGTEPVPTLFRGAAVDAAPVGQWKSGNLYVTAVRVTNRSRFALELPLESLRGRWLSATAQHGRIGAAGTDTDTTAVYLVCDRTFESCL</sequence>
<evidence type="ECO:0000313" key="3">
    <source>
        <dbReference type="Proteomes" id="UP000029549"/>
    </source>
</evidence>
<dbReference type="Pfam" id="PF11920">
    <property type="entry name" value="DUF3438"/>
    <property type="match status" value="1"/>
</dbReference>
<keyword evidence="1" id="KW-0732">Signal</keyword>
<accession>A0A0E3CCK8</accession>
<keyword evidence="3" id="KW-1185">Reference proteome</keyword>
<organism evidence="2 3">
    <name type="scientific">Comamonas thiooxydans</name>
    <dbReference type="NCBI Taxonomy" id="363952"/>
    <lineage>
        <taxon>Bacteria</taxon>
        <taxon>Pseudomonadati</taxon>
        <taxon>Pseudomonadota</taxon>
        <taxon>Betaproteobacteria</taxon>
        <taxon>Burkholderiales</taxon>
        <taxon>Comamonadaceae</taxon>
        <taxon>Comamonas</taxon>
    </lineage>
</organism>
<comment type="caution">
    <text evidence="2">The sequence shown here is derived from an EMBL/GenBank/DDBJ whole genome shotgun (WGS) entry which is preliminary data.</text>
</comment>
<reference evidence="2 3" key="1">
    <citation type="submission" date="2013-09" db="EMBL/GenBank/DDBJ databases">
        <title>High correlation between genotypes and phenotypes of environmental bacteria Comamonas testosteroni strains.</title>
        <authorList>
            <person name="Liu L."/>
            <person name="Zhu W."/>
            <person name="Xia X."/>
            <person name="Xu B."/>
            <person name="Luo M."/>
            <person name="Wang G."/>
        </authorList>
    </citation>
    <scope>NUCLEOTIDE SEQUENCE [LARGE SCALE GENOMIC DNA]</scope>
    <source>
        <strain evidence="2 3">DF2</strain>
    </source>
</reference>